<dbReference type="Proteomes" id="UP000437068">
    <property type="component" value="Unassembled WGS sequence"/>
</dbReference>
<evidence type="ECO:0000256" key="1">
    <source>
        <dbReference type="SAM" id="MobiDB-lite"/>
    </source>
</evidence>
<proteinExistence type="predicted"/>
<evidence type="ECO:0000313" key="3">
    <source>
        <dbReference type="EMBL" id="KAE9019513.1"/>
    </source>
</evidence>
<dbReference type="OrthoDB" id="112975at2759"/>
<dbReference type="Proteomes" id="UP000460718">
    <property type="component" value="Unassembled WGS sequence"/>
</dbReference>
<dbReference type="EMBL" id="QXGB01000239">
    <property type="protein sequence ID" value="KAE9223120.1"/>
    <property type="molecule type" value="Genomic_DNA"/>
</dbReference>
<dbReference type="EMBL" id="QXGC01000196">
    <property type="protein sequence ID" value="KAE9245270.1"/>
    <property type="molecule type" value="Genomic_DNA"/>
</dbReference>
<dbReference type="Proteomes" id="UP000476176">
    <property type="component" value="Unassembled WGS sequence"/>
</dbReference>
<organism evidence="3 17">
    <name type="scientific">Phytophthora fragariae</name>
    <dbReference type="NCBI Taxonomy" id="53985"/>
    <lineage>
        <taxon>Eukaryota</taxon>
        <taxon>Sar</taxon>
        <taxon>Stramenopiles</taxon>
        <taxon>Oomycota</taxon>
        <taxon>Peronosporomycetes</taxon>
        <taxon>Peronosporales</taxon>
        <taxon>Peronosporaceae</taxon>
        <taxon>Phytophthora</taxon>
    </lineage>
</organism>
<evidence type="ECO:0000313" key="14">
    <source>
        <dbReference type="Proteomes" id="UP000440367"/>
    </source>
</evidence>
<evidence type="ECO:0000313" key="13">
    <source>
        <dbReference type="Proteomes" id="UP000437068"/>
    </source>
</evidence>
<evidence type="ECO:0000313" key="11">
    <source>
        <dbReference type="Proteomes" id="UP000429523"/>
    </source>
</evidence>
<dbReference type="AlphaFoldDB" id="A0A6A3LUI1"/>
<evidence type="ECO:0000313" key="7">
    <source>
        <dbReference type="EMBL" id="KAE9223120.1"/>
    </source>
</evidence>
<reference evidence="17 18" key="1">
    <citation type="submission" date="2018-09" db="EMBL/GenBank/DDBJ databases">
        <title>Genomic investigation of the strawberry pathogen Phytophthora fragariae indicates pathogenicity is determined by transcriptional variation in three key races.</title>
        <authorList>
            <person name="Adams T.M."/>
            <person name="Armitage A.D."/>
            <person name="Sobczyk M.K."/>
            <person name="Bates H.J."/>
            <person name="Dunwell J.M."/>
            <person name="Nellist C.F."/>
            <person name="Harrison R.J."/>
        </authorList>
    </citation>
    <scope>NUCLEOTIDE SEQUENCE [LARGE SCALE GENOMIC DNA]</scope>
    <source>
        <strain evidence="10 13">A4</strain>
        <strain evidence="8 14">BC-1</strain>
        <strain evidence="9 18">BC-23</strain>
        <strain evidence="7 12">NOV-27</strain>
        <strain evidence="6 15">NOV-5</strain>
        <strain evidence="4 16">NOV-71</strain>
        <strain evidence="2 11">NOV-9</strain>
        <strain evidence="5 19">ONT-3</strain>
        <strain evidence="3 17">SCRP245</strain>
    </source>
</reference>
<dbReference type="EMBL" id="QXGD01000276">
    <property type="protein sequence ID" value="KAE9245045.1"/>
    <property type="molecule type" value="Genomic_DNA"/>
</dbReference>
<evidence type="ECO:0000313" key="2">
    <source>
        <dbReference type="EMBL" id="KAE8943324.1"/>
    </source>
</evidence>
<dbReference type="Proteomes" id="UP000488956">
    <property type="component" value="Unassembled WGS sequence"/>
</dbReference>
<dbReference type="Proteomes" id="UP000429523">
    <property type="component" value="Unassembled WGS sequence"/>
</dbReference>
<dbReference type="EMBL" id="QXFZ01000245">
    <property type="protein sequence ID" value="KAE9124922.1"/>
    <property type="molecule type" value="Genomic_DNA"/>
</dbReference>
<evidence type="ECO:0000313" key="18">
    <source>
        <dbReference type="Proteomes" id="UP000476176"/>
    </source>
</evidence>
<keyword evidence="12" id="KW-1185">Reference proteome</keyword>
<evidence type="ECO:0000313" key="9">
    <source>
        <dbReference type="EMBL" id="KAE9245270.1"/>
    </source>
</evidence>
<evidence type="ECO:0000313" key="17">
    <source>
        <dbReference type="Proteomes" id="UP000460718"/>
    </source>
</evidence>
<dbReference type="EMBL" id="QXFW01000234">
    <property type="protein sequence ID" value="KAE9019513.1"/>
    <property type="molecule type" value="Genomic_DNA"/>
</dbReference>
<dbReference type="Proteomes" id="UP000440367">
    <property type="component" value="Unassembled WGS sequence"/>
</dbReference>
<dbReference type="EMBL" id="QXGE01000498">
    <property type="protein sequence ID" value="KAE9310769.1"/>
    <property type="molecule type" value="Genomic_DNA"/>
</dbReference>
<dbReference type="Proteomes" id="UP000433483">
    <property type="component" value="Unassembled WGS sequence"/>
</dbReference>
<accession>A0A6A3LUI1</accession>
<evidence type="ECO:0000313" key="10">
    <source>
        <dbReference type="EMBL" id="KAE9310769.1"/>
    </source>
</evidence>
<comment type="caution">
    <text evidence="3">The sequence shown here is derived from an EMBL/GenBank/DDBJ whole genome shotgun (WGS) entry which is preliminary data.</text>
</comment>
<evidence type="ECO:0000313" key="15">
    <source>
        <dbReference type="Proteomes" id="UP000440732"/>
    </source>
</evidence>
<dbReference type="Proteomes" id="UP000440732">
    <property type="component" value="Unassembled WGS sequence"/>
</dbReference>
<dbReference type="EMBL" id="QXGA01000215">
    <property type="protein sequence ID" value="KAE9149908.1"/>
    <property type="molecule type" value="Genomic_DNA"/>
</dbReference>
<evidence type="ECO:0000313" key="8">
    <source>
        <dbReference type="EMBL" id="KAE9245045.1"/>
    </source>
</evidence>
<sequence length="277" mass="30522">MERRGVGKRLTDGQRVEILKLLDSGAVVSEADVARRFGVTRSAIWRLRRSGRHILERYQEGDLQSRDERRRGTKLDHSSVNSNISDAQTGHALGEAQATAAAAGGAFAIHSPNTLRPIAAATVAVAAPAPVTGESQQHQQQVQSLEAVAPLVYMAAKAIGSVQSPGVMNWERVGGHEDDEVFEVVNDGVCVLRQGTYQFNVDLQHSQPRQNFKLVFRVWHDKTLLGQCPSPLRTKKEVSLSLLEMRCQLPALAKLRVEFLAPGFAFHESRIVLRLVH</sequence>
<protein>
    <submittedName>
        <fullName evidence="3">Uncharacterized protein</fullName>
    </submittedName>
</protein>
<feature type="compositionally biased region" description="Basic and acidic residues" evidence="1">
    <location>
        <begin position="62"/>
        <end position="77"/>
    </location>
</feature>
<dbReference type="Proteomes" id="UP000441208">
    <property type="component" value="Unassembled WGS sequence"/>
</dbReference>
<evidence type="ECO:0000313" key="12">
    <source>
        <dbReference type="Proteomes" id="UP000433483"/>
    </source>
</evidence>
<evidence type="ECO:0000313" key="6">
    <source>
        <dbReference type="EMBL" id="KAE9149908.1"/>
    </source>
</evidence>
<evidence type="ECO:0000313" key="19">
    <source>
        <dbReference type="Proteomes" id="UP000488956"/>
    </source>
</evidence>
<name>A0A6A3LUI1_9STRA</name>
<dbReference type="EMBL" id="QXGF01000257">
    <property type="protein sequence ID" value="KAE8943324.1"/>
    <property type="molecule type" value="Genomic_DNA"/>
</dbReference>
<evidence type="ECO:0000313" key="5">
    <source>
        <dbReference type="EMBL" id="KAE9125967.1"/>
    </source>
</evidence>
<dbReference type="Gene3D" id="1.10.10.60">
    <property type="entry name" value="Homeodomain-like"/>
    <property type="match status" value="1"/>
</dbReference>
<feature type="region of interest" description="Disordered" evidence="1">
    <location>
        <begin position="62"/>
        <end position="83"/>
    </location>
</feature>
<evidence type="ECO:0000313" key="4">
    <source>
        <dbReference type="EMBL" id="KAE9124922.1"/>
    </source>
</evidence>
<evidence type="ECO:0000313" key="16">
    <source>
        <dbReference type="Proteomes" id="UP000441208"/>
    </source>
</evidence>
<dbReference type="EMBL" id="QXFX01000201">
    <property type="protein sequence ID" value="KAE9125967.1"/>
    <property type="molecule type" value="Genomic_DNA"/>
</dbReference>
<gene>
    <name evidence="10" type="ORF">PF001_g10040</name>
    <name evidence="8" type="ORF">PF002_g7451</name>
    <name evidence="9" type="ORF">PF004_g5308</name>
    <name evidence="7" type="ORF">PF005_g6423</name>
    <name evidence="6" type="ORF">PF006_g5655</name>
    <name evidence="4" type="ORF">PF007_g6539</name>
    <name evidence="2" type="ORF">PF009_g6943</name>
    <name evidence="5" type="ORF">PF010_g5432</name>
    <name evidence="3" type="ORF">PF011_g5798</name>
</gene>